<dbReference type="Gene3D" id="2.130.10.10">
    <property type="entry name" value="YVTN repeat-like/Quinoprotein amine dehydrogenase"/>
    <property type="match status" value="1"/>
</dbReference>
<reference evidence="1" key="1">
    <citation type="submission" date="2019-10" db="EMBL/GenBank/DDBJ databases">
        <authorList>
            <consortium name="DOE Joint Genome Institute"/>
            <person name="Kuo A."/>
            <person name="Miyauchi S."/>
            <person name="Kiss E."/>
            <person name="Drula E."/>
            <person name="Kohler A."/>
            <person name="Sanchez-Garcia M."/>
            <person name="Andreopoulos B."/>
            <person name="Barry K.W."/>
            <person name="Bonito G."/>
            <person name="Buee M."/>
            <person name="Carver A."/>
            <person name="Chen C."/>
            <person name="Cichocki N."/>
            <person name="Clum A."/>
            <person name="Culley D."/>
            <person name="Crous P.W."/>
            <person name="Fauchery L."/>
            <person name="Girlanda M."/>
            <person name="Hayes R."/>
            <person name="Keri Z."/>
            <person name="LaButti K."/>
            <person name="Lipzen A."/>
            <person name="Lombard V."/>
            <person name="Magnuson J."/>
            <person name="Maillard F."/>
            <person name="Morin E."/>
            <person name="Murat C."/>
            <person name="Nolan M."/>
            <person name="Ohm R."/>
            <person name="Pangilinan J."/>
            <person name="Pereira M."/>
            <person name="Perotto S."/>
            <person name="Peter M."/>
            <person name="Riley R."/>
            <person name="Sitrit Y."/>
            <person name="Stielow B."/>
            <person name="Szollosi G."/>
            <person name="Zifcakova L."/>
            <person name="Stursova M."/>
            <person name="Spatafora J.W."/>
            <person name="Tedersoo L."/>
            <person name="Vaario L.-M."/>
            <person name="Yamada A."/>
            <person name="Yan M."/>
            <person name="Wang P."/>
            <person name="Xu J."/>
            <person name="Bruns T."/>
            <person name="Baldrian P."/>
            <person name="Vilgalys R."/>
            <person name="Henrissat B."/>
            <person name="Grigoriev I.V."/>
            <person name="Hibbett D."/>
            <person name="Nagy L.G."/>
            <person name="Martin F.M."/>
        </authorList>
    </citation>
    <scope>NUCLEOTIDE SEQUENCE</scope>
    <source>
        <strain evidence="1">BED1</strain>
    </source>
</reference>
<accession>A0AAD4BBB7</accession>
<dbReference type="EMBL" id="WHUW01000324">
    <property type="protein sequence ID" value="KAF8415469.1"/>
    <property type="molecule type" value="Genomic_DNA"/>
</dbReference>
<reference evidence="1" key="2">
    <citation type="journal article" date="2020" name="Nat. Commun.">
        <title>Large-scale genome sequencing of mycorrhizal fungi provides insights into the early evolution of symbiotic traits.</title>
        <authorList>
            <person name="Miyauchi S."/>
            <person name="Kiss E."/>
            <person name="Kuo A."/>
            <person name="Drula E."/>
            <person name="Kohler A."/>
            <person name="Sanchez-Garcia M."/>
            <person name="Morin E."/>
            <person name="Andreopoulos B."/>
            <person name="Barry K.W."/>
            <person name="Bonito G."/>
            <person name="Buee M."/>
            <person name="Carver A."/>
            <person name="Chen C."/>
            <person name="Cichocki N."/>
            <person name="Clum A."/>
            <person name="Culley D."/>
            <person name="Crous P.W."/>
            <person name="Fauchery L."/>
            <person name="Girlanda M."/>
            <person name="Hayes R.D."/>
            <person name="Keri Z."/>
            <person name="LaButti K."/>
            <person name="Lipzen A."/>
            <person name="Lombard V."/>
            <person name="Magnuson J."/>
            <person name="Maillard F."/>
            <person name="Murat C."/>
            <person name="Nolan M."/>
            <person name="Ohm R.A."/>
            <person name="Pangilinan J."/>
            <person name="Pereira M.F."/>
            <person name="Perotto S."/>
            <person name="Peter M."/>
            <person name="Pfister S."/>
            <person name="Riley R."/>
            <person name="Sitrit Y."/>
            <person name="Stielow J.B."/>
            <person name="Szollosi G."/>
            <person name="Zifcakova L."/>
            <person name="Stursova M."/>
            <person name="Spatafora J.W."/>
            <person name="Tedersoo L."/>
            <person name="Vaario L.M."/>
            <person name="Yamada A."/>
            <person name="Yan M."/>
            <person name="Wang P."/>
            <person name="Xu J."/>
            <person name="Bruns T."/>
            <person name="Baldrian P."/>
            <person name="Vilgalys R."/>
            <person name="Dunand C."/>
            <person name="Henrissat B."/>
            <person name="Grigoriev I.V."/>
            <person name="Hibbett D."/>
            <person name="Nagy L.G."/>
            <person name="Martin F.M."/>
        </authorList>
    </citation>
    <scope>NUCLEOTIDE SEQUENCE</scope>
    <source>
        <strain evidence="1">BED1</strain>
    </source>
</reference>
<dbReference type="SUPFAM" id="SSF50978">
    <property type="entry name" value="WD40 repeat-like"/>
    <property type="match status" value="1"/>
</dbReference>
<dbReference type="Proteomes" id="UP001194468">
    <property type="component" value="Unassembled WGS sequence"/>
</dbReference>
<protein>
    <submittedName>
        <fullName evidence="1">Uncharacterized protein</fullName>
    </submittedName>
</protein>
<evidence type="ECO:0000313" key="1">
    <source>
        <dbReference type="EMBL" id="KAF8415469.1"/>
    </source>
</evidence>
<dbReference type="AlphaFoldDB" id="A0AAD4BBB7"/>
<keyword evidence="2" id="KW-1185">Reference proteome</keyword>
<comment type="caution">
    <text evidence="1">The sequence shown here is derived from an EMBL/GenBank/DDBJ whole genome shotgun (WGS) entry which is preliminary data.</text>
</comment>
<dbReference type="InterPro" id="IPR036322">
    <property type="entry name" value="WD40_repeat_dom_sf"/>
</dbReference>
<sequence>MVVDTHTDSQNCEGALLIPPPTYIQHVLQFFHSQVSCPKIRAESIKAIGSRFTHYPAHTWEFAHQLKSHSTRSIYSINWGTGKGDNLGWIASTGGDGKINVWEISESPQRDARATLSSRFAASVSSCPWRLRTKFSATVSSLWA</sequence>
<dbReference type="InterPro" id="IPR015943">
    <property type="entry name" value="WD40/YVTN_repeat-like_dom_sf"/>
</dbReference>
<gene>
    <name evidence="1" type="ORF">L210DRAFT_3586103</name>
</gene>
<organism evidence="1 2">
    <name type="scientific">Boletus edulis BED1</name>
    <dbReference type="NCBI Taxonomy" id="1328754"/>
    <lineage>
        <taxon>Eukaryota</taxon>
        <taxon>Fungi</taxon>
        <taxon>Dikarya</taxon>
        <taxon>Basidiomycota</taxon>
        <taxon>Agaricomycotina</taxon>
        <taxon>Agaricomycetes</taxon>
        <taxon>Agaricomycetidae</taxon>
        <taxon>Boletales</taxon>
        <taxon>Boletineae</taxon>
        <taxon>Boletaceae</taxon>
        <taxon>Boletoideae</taxon>
        <taxon>Boletus</taxon>
    </lineage>
</organism>
<proteinExistence type="predicted"/>
<evidence type="ECO:0000313" key="2">
    <source>
        <dbReference type="Proteomes" id="UP001194468"/>
    </source>
</evidence>
<name>A0AAD4BBB7_BOLED</name>